<proteinExistence type="predicted"/>
<comment type="caution">
    <text evidence="7">The sequence shown here is derived from an EMBL/GenBank/DDBJ whole genome shotgun (WGS) entry which is preliminary data.</text>
</comment>
<dbReference type="InterPro" id="IPR036259">
    <property type="entry name" value="MFS_trans_sf"/>
</dbReference>
<feature type="transmembrane region" description="Helical" evidence="5">
    <location>
        <begin position="194"/>
        <end position="212"/>
    </location>
</feature>
<feature type="transmembrane region" description="Helical" evidence="5">
    <location>
        <begin position="166"/>
        <end position="187"/>
    </location>
</feature>
<dbReference type="SUPFAM" id="SSF103473">
    <property type="entry name" value="MFS general substrate transporter"/>
    <property type="match status" value="1"/>
</dbReference>
<dbReference type="Gene3D" id="1.20.1250.20">
    <property type="entry name" value="MFS general substrate transporter like domains"/>
    <property type="match status" value="2"/>
</dbReference>
<gene>
    <name evidence="7" type="ORF">GALL_534010</name>
</gene>
<evidence type="ECO:0000256" key="5">
    <source>
        <dbReference type="SAM" id="Phobius"/>
    </source>
</evidence>
<dbReference type="GO" id="GO:0005886">
    <property type="term" value="C:plasma membrane"/>
    <property type="evidence" value="ECO:0007669"/>
    <property type="project" value="TreeGrafter"/>
</dbReference>
<evidence type="ECO:0000259" key="6">
    <source>
        <dbReference type="PROSITE" id="PS50850"/>
    </source>
</evidence>
<feature type="domain" description="Major facilitator superfamily (MFS) profile" evidence="6">
    <location>
        <begin position="1"/>
        <end position="315"/>
    </location>
</feature>
<feature type="transmembrane region" description="Helical" evidence="5">
    <location>
        <begin position="127"/>
        <end position="146"/>
    </location>
</feature>
<dbReference type="PROSITE" id="PS50850">
    <property type="entry name" value="MFS"/>
    <property type="match status" value="1"/>
</dbReference>
<dbReference type="InterPro" id="IPR020846">
    <property type="entry name" value="MFS_dom"/>
</dbReference>
<dbReference type="InterPro" id="IPR011701">
    <property type="entry name" value="MFS"/>
</dbReference>
<keyword evidence="3 5" id="KW-1133">Transmembrane helix</keyword>
<dbReference type="GO" id="GO:0046943">
    <property type="term" value="F:carboxylic acid transmembrane transporter activity"/>
    <property type="evidence" value="ECO:0007669"/>
    <property type="project" value="TreeGrafter"/>
</dbReference>
<evidence type="ECO:0000256" key="1">
    <source>
        <dbReference type="ARBA" id="ARBA00004141"/>
    </source>
</evidence>
<protein>
    <submittedName>
        <fullName evidence="7">Putative 3-hydroxyphenylpropionic transporter MhpT</fullName>
    </submittedName>
</protein>
<evidence type="ECO:0000256" key="3">
    <source>
        <dbReference type="ARBA" id="ARBA00022989"/>
    </source>
</evidence>
<feature type="transmembrane region" description="Helical" evidence="5">
    <location>
        <begin position="74"/>
        <end position="94"/>
    </location>
</feature>
<accession>A0A1J5PID9</accession>
<keyword evidence="2 5" id="KW-0812">Transmembrane</keyword>
<dbReference type="EMBL" id="MLJW01007633">
    <property type="protein sequence ID" value="OIQ65043.1"/>
    <property type="molecule type" value="Genomic_DNA"/>
</dbReference>
<organism evidence="7">
    <name type="scientific">mine drainage metagenome</name>
    <dbReference type="NCBI Taxonomy" id="410659"/>
    <lineage>
        <taxon>unclassified sequences</taxon>
        <taxon>metagenomes</taxon>
        <taxon>ecological metagenomes</taxon>
    </lineage>
</organism>
<sequence>MANIANAFVHGLHAYAAWRFLAGLGLAGELGAAVTLVSEILPTDLRAYGTAIVAAVGIFGTVTASLIGKYLSWRFAYLAGGGLGLLLLATRFSLRESAMFRGLGHQGGVKRGDFLSLFTKGERFLRYLRCILIGLPTWFVVAILITSAPEFAPKIGVTGPVNAGTAVAFCYTGITLGSLASGILSQLWGSRKKVVLLFILAGLLGVAAYLSLRGLSPMTFYWLAGFLGLAVGYWAVFVTIAAEQFGTNLRATVATTVPNFVRGSVPIITLSFISLRAHLGFIGSAWVVGLTCFALALVSLWGMAETHGRDLDFVE</sequence>
<evidence type="ECO:0000256" key="4">
    <source>
        <dbReference type="ARBA" id="ARBA00023136"/>
    </source>
</evidence>
<keyword evidence="4 5" id="KW-0472">Membrane</keyword>
<dbReference type="AlphaFoldDB" id="A0A1J5PID9"/>
<reference evidence="7" key="1">
    <citation type="submission" date="2016-10" db="EMBL/GenBank/DDBJ databases">
        <title>Sequence of Gallionella enrichment culture.</title>
        <authorList>
            <person name="Poehlein A."/>
            <person name="Muehling M."/>
            <person name="Daniel R."/>
        </authorList>
    </citation>
    <scope>NUCLEOTIDE SEQUENCE</scope>
</reference>
<dbReference type="PANTHER" id="PTHR23508">
    <property type="entry name" value="CARBOXYLIC ACID TRANSPORTER PROTEIN HOMOLOG"/>
    <property type="match status" value="1"/>
</dbReference>
<dbReference type="Pfam" id="PF07690">
    <property type="entry name" value="MFS_1"/>
    <property type="match status" value="1"/>
</dbReference>
<comment type="subcellular location">
    <subcellularLocation>
        <location evidence="1">Membrane</location>
        <topology evidence="1">Multi-pass membrane protein</topology>
    </subcellularLocation>
</comment>
<feature type="transmembrane region" description="Helical" evidence="5">
    <location>
        <begin position="279"/>
        <end position="304"/>
    </location>
</feature>
<feature type="transmembrane region" description="Helical" evidence="5">
    <location>
        <begin position="48"/>
        <end position="68"/>
    </location>
</feature>
<feature type="transmembrane region" description="Helical" evidence="5">
    <location>
        <begin position="20"/>
        <end position="41"/>
    </location>
</feature>
<evidence type="ECO:0000256" key="2">
    <source>
        <dbReference type="ARBA" id="ARBA00022692"/>
    </source>
</evidence>
<dbReference type="PANTHER" id="PTHR23508:SF10">
    <property type="entry name" value="CARBOXYLIC ACID TRANSPORTER PROTEIN HOMOLOG"/>
    <property type="match status" value="1"/>
</dbReference>
<name>A0A1J5PID9_9ZZZZ</name>
<feature type="transmembrane region" description="Helical" evidence="5">
    <location>
        <begin position="218"/>
        <end position="242"/>
    </location>
</feature>
<evidence type="ECO:0000313" key="7">
    <source>
        <dbReference type="EMBL" id="OIQ65043.1"/>
    </source>
</evidence>